<comment type="subcellular location">
    <subcellularLocation>
        <location evidence="1">Membrane</location>
        <topology evidence="1">Multi-pass membrane protein</topology>
    </subcellularLocation>
</comment>
<evidence type="ECO:0000313" key="8">
    <source>
        <dbReference type="Proteomes" id="UP000287188"/>
    </source>
</evidence>
<evidence type="ECO:0000256" key="3">
    <source>
        <dbReference type="ARBA" id="ARBA00022692"/>
    </source>
</evidence>
<keyword evidence="8" id="KW-1185">Reference proteome</keyword>
<proteinExistence type="predicted"/>
<protein>
    <recommendedName>
        <fullName evidence="9">Major facilitator superfamily (MFS) profile domain-containing protein</fullName>
    </recommendedName>
</protein>
<dbReference type="GO" id="GO:0016020">
    <property type="term" value="C:membrane"/>
    <property type="evidence" value="ECO:0007669"/>
    <property type="project" value="UniProtKB-SubCell"/>
</dbReference>
<sequence length="138" mass="14356">MIITTVAFLAGAPLTWIALSMHQLSAFIAVFTLAIVCLSFCLGPIQAIIQDITTPNIRSTAVGLALLLGHLLGDAASPLIVGAISDSTHSLGFALQTTGPTCLLLAGLICLIGIKTVAGDIERAHKRINQSSREAHSK</sequence>
<evidence type="ECO:0000256" key="1">
    <source>
        <dbReference type="ARBA" id="ARBA00004141"/>
    </source>
</evidence>
<name>A0A402ANW1_9CHLR</name>
<evidence type="ECO:0008006" key="9">
    <source>
        <dbReference type="Google" id="ProtNLM"/>
    </source>
</evidence>
<gene>
    <name evidence="7" type="ORF">KDK_44600</name>
</gene>
<comment type="caution">
    <text evidence="7">The sequence shown here is derived from an EMBL/GenBank/DDBJ whole genome shotgun (WGS) entry which is preliminary data.</text>
</comment>
<feature type="transmembrane region" description="Helical" evidence="6">
    <location>
        <begin position="97"/>
        <end position="118"/>
    </location>
</feature>
<dbReference type="Proteomes" id="UP000287188">
    <property type="component" value="Unassembled WGS sequence"/>
</dbReference>
<dbReference type="PANTHER" id="PTHR23505">
    <property type="entry name" value="SPINSTER"/>
    <property type="match status" value="1"/>
</dbReference>
<keyword evidence="3 6" id="KW-0812">Transmembrane</keyword>
<dbReference type="PANTHER" id="PTHR23505:SF79">
    <property type="entry name" value="PROTEIN SPINSTER"/>
    <property type="match status" value="1"/>
</dbReference>
<dbReference type="SUPFAM" id="SSF103473">
    <property type="entry name" value="MFS general substrate transporter"/>
    <property type="match status" value="1"/>
</dbReference>
<feature type="transmembrane region" description="Helical" evidence="6">
    <location>
        <begin position="61"/>
        <end position="85"/>
    </location>
</feature>
<dbReference type="Gene3D" id="1.20.1250.20">
    <property type="entry name" value="MFS general substrate transporter like domains"/>
    <property type="match status" value="1"/>
</dbReference>
<dbReference type="EMBL" id="BIFS01000001">
    <property type="protein sequence ID" value="GCE20660.1"/>
    <property type="molecule type" value="Genomic_DNA"/>
</dbReference>
<keyword evidence="4 6" id="KW-1133">Transmembrane helix</keyword>
<keyword evidence="2" id="KW-0813">Transport</keyword>
<organism evidence="7 8">
    <name type="scientific">Dictyobacter kobayashii</name>
    <dbReference type="NCBI Taxonomy" id="2014872"/>
    <lineage>
        <taxon>Bacteria</taxon>
        <taxon>Bacillati</taxon>
        <taxon>Chloroflexota</taxon>
        <taxon>Ktedonobacteria</taxon>
        <taxon>Ktedonobacterales</taxon>
        <taxon>Dictyobacteraceae</taxon>
        <taxon>Dictyobacter</taxon>
    </lineage>
</organism>
<dbReference type="InterPro" id="IPR044770">
    <property type="entry name" value="MFS_spinster-like"/>
</dbReference>
<keyword evidence="5 6" id="KW-0472">Membrane</keyword>
<dbReference type="InterPro" id="IPR036259">
    <property type="entry name" value="MFS_trans_sf"/>
</dbReference>
<evidence type="ECO:0000256" key="2">
    <source>
        <dbReference type="ARBA" id="ARBA00022448"/>
    </source>
</evidence>
<evidence type="ECO:0000256" key="5">
    <source>
        <dbReference type="ARBA" id="ARBA00023136"/>
    </source>
</evidence>
<accession>A0A402ANW1</accession>
<evidence type="ECO:0000256" key="4">
    <source>
        <dbReference type="ARBA" id="ARBA00022989"/>
    </source>
</evidence>
<evidence type="ECO:0000313" key="7">
    <source>
        <dbReference type="EMBL" id="GCE20660.1"/>
    </source>
</evidence>
<feature type="transmembrane region" description="Helical" evidence="6">
    <location>
        <begin position="27"/>
        <end position="49"/>
    </location>
</feature>
<reference evidence="8" key="1">
    <citation type="submission" date="2018-12" db="EMBL/GenBank/DDBJ databases">
        <title>Tengunoibacter tsumagoiensis gen. nov., sp. nov., Dictyobacter kobayashii sp. nov., D. alpinus sp. nov., and D. joshuensis sp. nov. and description of Dictyobacteraceae fam. nov. within the order Ktedonobacterales isolated from Tengu-no-mugimeshi.</title>
        <authorList>
            <person name="Wang C.M."/>
            <person name="Zheng Y."/>
            <person name="Sakai Y."/>
            <person name="Toyoda A."/>
            <person name="Minakuchi Y."/>
            <person name="Abe K."/>
            <person name="Yokota A."/>
            <person name="Yabe S."/>
        </authorList>
    </citation>
    <scope>NUCLEOTIDE SEQUENCE [LARGE SCALE GENOMIC DNA]</scope>
    <source>
        <strain evidence="8">Uno11</strain>
    </source>
</reference>
<dbReference type="AlphaFoldDB" id="A0A402ANW1"/>
<evidence type="ECO:0000256" key="6">
    <source>
        <dbReference type="SAM" id="Phobius"/>
    </source>
</evidence>